<sequence>MEGLRNNSDEYRTIKHESHNTCISNKTTPYRESVVIKTISTYESTMCKILNGGQLILSDLFLSPPNTHNISSNMHSKPPATSSHHMQLRHKCPSYIIVFNFINI</sequence>
<accession>A0A2G9HR68</accession>
<organism evidence="1 2">
    <name type="scientific">Handroanthus impetiginosus</name>
    <dbReference type="NCBI Taxonomy" id="429701"/>
    <lineage>
        <taxon>Eukaryota</taxon>
        <taxon>Viridiplantae</taxon>
        <taxon>Streptophyta</taxon>
        <taxon>Embryophyta</taxon>
        <taxon>Tracheophyta</taxon>
        <taxon>Spermatophyta</taxon>
        <taxon>Magnoliopsida</taxon>
        <taxon>eudicotyledons</taxon>
        <taxon>Gunneridae</taxon>
        <taxon>Pentapetalae</taxon>
        <taxon>asterids</taxon>
        <taxon>lamiids</taxon>
        <taxon>Lamiales</taxon>
        <taxon>Bignoniaceae</taxon>
        <taxon>Crescentiina</taxon>
        <taxon>Tabebuia alliance</taxon>
        <taxon>Handroanthus</taxon>
    </lineage>
</organism>
<protein>
    <submittedName>
        <fullName evidence="1">Uncharacterized protein</fullName>
    </submittedName>
</protein>
<keyword evidence="2" id="KW-1185">Reference proteome</keyword>
<name>A0A2G9HR68_9LAMI</name>
<comment type="caution">
    <text evidence="1">The sequence shown here is derived from an EMBL/GenBank/DDBJ whole genome shotgun (WGS) entry which is preliminary data.</text>
</comment>
<proteinExistence type="predicted"/>
<dbReference type="Proteomes" id="UP000231279">
    <property type="component" value="Unassembled WGS sequence"/>
</dbReference>
<evidence type="ECO:0000313" key="1">
    <source>
        <dbReference type="EMBL" id="PIN20024.1"/>
    </source>
</evidence>
<dbReference type="EMBL" id="NKXS01001185">
    <property type="protein sequence ID" value="PIN20024.1"/>
    <property type="molecule type" value="Genomic_DNA"/>
</dbReference>
<gene>
    <name evidence="1" type="ORF">CDL12_07281</name>
</gene>
<reference evidence="2" key="1">
    <citation type="journal article" date="2018" name="Gigascience">
        <title>Genome assembly of the Pink Ipe (Handroanthus impetiginosus, Bignoniaceae), a highly valued, ecologically keystone Neotropical timber forest tree.</title>
        <authorList>
            <person name="Silva-Junior O.B."/>
            <person name="Grattapaglia D."/>
            <person name="Novaes E."/>
            <person name="Collevatti R.G."/>
        </authorList>
    </citation>
    <scope>NUCLEOTIDE SEQUENCE [LARGE SCALE GENOMIC DNA]</scope>
    <source>
        <strain evidence="2">cv. UFG-1</strain>
    </source>
</reference>
<dbReference type="AlphaFoldDB" id="A0A2G9HR68"/>
<evidence type="ECO:0000313" key="2">
    <source>
        <dbReference type="Proteomes" id="UP000231279"/>
    </source>
</evidence>